<sequence>TATDDGGAADEGDSANPWTTGATVVVNASSYASVILDNETNAMLALYTPECGEPCAVYEKIADVFRHEGHHVVFGRADVTREPQLARFFQAQRNRRRCCGSPGATRITLYGGDVDLHEIVGFINDMTGSHRQPDGKLEPGAGRVAQIERLLRDRAADLVLGRNLQQLSEEVAQAASDLPHSKRYVFYYQRLLRQLMKGSPIDRVLERENAAIDQLLNGGGGGGGGIGGGSKMSRAERDEAHKLHNIISGVVDIIVDHLQGERQSAEAAAVAEKRRLMEEQQKRLHEEGELAGDEEEFTEQAEAVKATKEEL</sequence>
<name>A0A1I8IY96_9PLAT</name>
<dbReference type="AlphaFoldDB" id="A0A1I8IY96"/>
<dbReference type="WBParaSite" id="maker-uti_cns_0018653-snap-gene-0.2-mRNA-1">
    <property type="protein sequence ID" value="maker-uti_cns_0018653-snap-gene-0.2-mRNA-1"/>
    <property type="gene ID" value="maker-uti_cns_0018653-snap-gene-0.2"/>
</dbReference>
<keyword evidence="2" id="KW-1185">Reference proteome</keyword>
<evidence type="ECO:0000313" key="3">
    <source>
        <dbReference type="WBParaSite" id="maker-uti_cns_0018653-snap-gene-0.2-mRNA-1"/>
    </source>
</evidence>
<feature type="region of interest" description="Disordered" evidence="1">
    <location>
        <begin position="279"/>
        <end position="311"/>
    </location>
</feature>
<dbReference type="Proteomes" id="UP000095280">
    <property type="component" value="Unplaced"/>
</dbReference>
<proteinExistence type="predicted"/>
<dbReference type="SUPFAM" id="SSF52833">
    <property type="entry name" value="Thioredoxin-like"/>
    <property type="match status" value="1"/>
</dbReference>
<protein>
    <submittedName>
        <fullName evidence="3">Thioredoxin domain-containing protein</fullName>
    </submittedName>
</protein>
<dbReference type="Gene3D" id="3.40.30.10">
    <property type="entry name" value="Glutaredoxin"/>
    <property type="match status" value="1"/>
</dbReference>
<feature type="compositionally biased region" description="Basic and acidic residues" evidence="1">
    <location>
        <begin position="279"/>
        <end position="288"/>
    </location>
</feature>
<reference evidence="3" key="1">
    <citation type="submission" date="2016-11" db="UniProtKB">
        <authorList>
            <consortium name="WormBaseParasite"/>
        </authorList>
    </citation>
    <scope>IDENTIFICATION</scope>
</reference>
<accession>A0A1I8IY96</accession>
<feature type="region of interest" description="Disordered" evidence="1">
    <location>
        <begin position="216"/>
        <end position="236"/>
    </location>
</feature>
<feature type="compositionally biased region" description="Acidic residues" evidence="1">
    <location>
        <begin position="289"/>
        <end position="299"/>
    </location>
</feature>
<organism evidence="2 3">
    <name type="scientific">Macrostomum lignano</name>
    <dbReference type="NCBI Taxonomy" id="282301"/>
    <lineage>
        <taxon>Eukaryota</taxon>
        <taxon>Metazoa</taxon>
        <taxon>Spiralia</taxon>
        <taxon>Lophotrochozoa</taxon>
        <taxon>Platyhelminthes</taxon>
        <taxon>Rhabditophora</taxon>
        <taxon>Macrostomorpha</taxon>
        <taxon>Macrostomida</taxon>
        <taxon>Macrostomidae</taxon>
        <taxon>Macrostomum</taxon>
    </lineage>
</organism>
<feature type="compositionally biased region" description="Gly residues" evidence="1">
    <location>
        <begin position="217"/>
        <end position="230"/>
    </location>
</feature>
<evidence type="ECO:0000256" key="1">
    <source>
        <dbReference type="SAM" id="MobiDB-lite"/>
    </source>
</evidence>
<evidence type="ECO:0000313" key="2">
    <source>
        <dbReference type="Proteomes" id="UP000095280"/>
    </source>
</evidence>
<dbReference type="InterPro" id="IPR036249">
    <property type="entry name" value="Thioredoxin-like_sf"/>
</dbReference>